<dbReference type="EMBL" id="CP072648">
    <property type="protein sequence ID" value="QUW03304.1"/>
    <property type="molecule type" value="Genomic_DNA"/>
</dbReference>
<sequence>MGDFYEILGVSREASPNEIRSAFRRLARLHHPDVSQSPDAAERFAEITAAYRVLSHPDLRTRYDRGETVEPAPPPPRESRRRRAARVRAYKIRIESIINDMLEAERREAEFRAEAVLFVVVGWLSTLAATAARPSVLFGANDGWVWLALWGVGIFSLWYLARRLWVMLEHYTYRQTLLSVTEPAVPTQPFSRSVVVAVLLAGYATALVAGYCLGAVVSAWEHRSFPAFGALHDGVLFPPIVLLLLSHLHRWEQALRRV</sequence>
<feature type="coiled-coil region" evidence="2">
    <location>
        <begin position="87"/>
        <end position="114"/>
    </location>
</feature>
<evidence type="ECO:0000259" key="5">
    <source>
        <dbReference type="PROSITE" id="PS50076"/>
    </source>
</evidence>
<feature type="transmembrane region" description="Helical" evidence="4">
    <location>
        <begin position="226"/>
        <end position="248"/>
    </location>
</feature>
<evidence type="ECO:0000256" key="4">
    <source>
        <dbReference type="SAM" id="Phobius"/>
    </source>
</evidence>
<evidence type="ECO:0000313" key="6">
    <source>
        <dbReference type="EMBL" id="QUW03304.1"/>
    </source>
</evidence>
<keyword evidence="2" id="KW-0175">Coiled coil</keyword>
<keyword evidence="7" id="KW-1185">Reference proteome</keyword>
<reference evidence="6 7" key="1">
    <citation type="submission" date="2021-03" db="EMBL/GenBank/DDBJ databases">
        <title>Genomic and phenotypic characterization of Chloracidobacterium isolates provides evidence for multiple species.</title>
        <authorList>
            <person name="Saini M.K."/>
            <person name="Costas A.M.G."/>
            <person name="Tank M."/>
            <person name="Bryant D.A."/>
        </authorList>
    </citation>
    <scope>NUCLEOTIDE SEQUENCE [LARGE SCALE GENOMIC DNA]</scope>
    <source>
        <strain evidence="6 7">BV2-C</strain>
    </source>
</reference>
<accession>A0ABX8B9F8</accession>
<feature type="region of interest" description="Disordered" evidence="3">
    <location>
        <begin position="64"/>
        <end position="83"/>
    </location>
</feature>
<keyword evidence="1" id="KW-0143">Chaperone</keyword>
<evidence type="ECO:0000313" key="7">
    <source>
        <dbReference type="Proteomes" id="UP000676506"/>
    </source>
</evidence>
<feature type="transmembrane region" description="Helical" evidence="4">
    <location>
        <begin position="144"/>
        <end position="161"/>
    </location>
</feature>
<dbReference type="Gene3D" id="1.10.287.110">
    <property type="entry name" value="DnaJ domain"/>
    <property type="match status" value="1"/>
</dbReference>
<keyword evidence="4" id="KW-0472">Membrane</keyword>
<feature type="domain" description="J" evidence="5">
    <location>
        <begin position="3"/>
        <end position="67"/>
    </location>
</feature>
<dbReference type="Proteomes" id="UP000676506">
    <property type="component" value="Chromosome 1"/>
</dbReference>
<feature type="transmembrane region" description="Helical" evidence="4">
    <location>
        <begin position="194"/>
        <end position="220"/>
    </location>
</feature>
<evidence type="ECO:0000256" key="1">
    <source>
        <dbReference type="ARBA" id="ARBA00023186"/>
    </source>
</evidence>
<protein>
    <submittedName>
        <fullName evidence="6">DnaJ domain-containing protein</fullName>
    </submittedName>
</protein>
<organism evidence="6 7">
    <name type="scientific">Chloracidobacterium validum</name>
    <dbReference type="NCBI Taxonomy" id="2821543"/>
    <lineage>
        <taxon>Bacteria</taxon>
        <taxon>Pseudomonadati</taxon>
        <taxon>Acidobacteriota</taxon>
        <taxon>Terriglobia</taxon>
        <taxon>Terriglobales</taxon>
        <taxon>Acidobacteriaceae</taxon>
        <taxon>Chloracidobacterium</taxon>
    </lineage>
</organism>
<dbReference type="InterPro" id="IPR001623">
    <property type="entry name" value="DnaJ_domain"/>
</dbReference>
<dbReference type="InterPro" id="IPR036869">
    <property type="entry name" value="J_dom_sf"/>
</dbReference>
<keyword evidence="4" id="KW-1133">Transmembrane helix</keyword>
<dbReference type="SMART" id="SM00271">
    <property type="entry name" value="DnaJ"/>
    <property type="match status" value="1"/>
</dbReference>
<dbReference type="SUPFAM" id="SSF46565">
    <property type="entry name" value="Chaperone J-domain"/>
    <property type="match status" value="1"/>
</dbReference>
<gene>
    <name evidence="6" type="ORF">J8C06_02365</name>
</gene>
<proteinExistence type="predicted"/>
<evidence type="ECO:0000256" key="3">
    <source>
        <dbReference type="SAM" id="MobiDB-lite"/>
    </source>
</evidence>
<dbReference type="RefSeq" id="WP_211429195.1">
    <property type="nucleotide sequence ID" value="NZ_CP072648.1"/>
</dbReference>
<dbReference type="PANTHER" id="PTHR43096">
    <property type="entry name" value="DNAJ HOMOLOG 1, MITOCHONDRIAL-RELATED"/>
    <property type="match status" value="1"/>
</dbReference>
<evidence type="ECO:0000256" key="2">
    <source>
        <dbReference type="SAM" id="Coils"/>
    </source>
</evidence>
<keyword evidence="4" id="KW-0812">Transmembrane</keyword>
<dbReference type="PRINTS" id="PR00625">
    <property type="entry name" value="JDOMAIN"/>
</dbReference>
<dbReference type="PANTHER" id="PTHR43096:SF52">
    <property type="entry name" value="DNAJ HOMOLOG 1, MITOCHONDRIAL-RELATED"/>
    <property type="match status" value="1"/>
</dbReference>
<dbReference type="Pfam" id="PF00226">
    <property type="entry name" value="DnaJ"/>
    <property type="match status" value="1"/>
</dbReference>
<dbReference type="PROSITE" id="PS50076">
    <property type="entry name" value="DNAJ_2"/>
    <property type="match status" value="1"/>
</dbReference>
<dbReference type="CDD" id="cd06257">
    <property type="entry name" value="DnaJ"/>
    <property type="match status" value="1"/>
</dbReference>
<name>A0ABX8B9F8_9BACT</name>
<feature type="transmembrane region" description="Helical" evidence="4">
    <location>
        <begin position="115"/>
        <end position="132"/>
    </location>
</feature>